<gene>
    <name evidence="9" type="ORF">L1F29_15790</name>
</gene>
<keyword evidence="10" id="KW-1185">Reference proteome</keyword>
<keyword evidence="5 7" id="KW-1133">Transmembrane helix</keyword>
<dbReference type="CDD" id="cd06261">
    <property type="entry name" value="TM_PBP2"/>
    <property type="match status" value="1"/>
</dbReference>
<evidence type="ECO:0000256" key="7">
    <source>
        <dbReference type="RuleBase" id="RU363032"/>
    </source>
</evidence>
<dbReference type="RefSeq" id="WP_258389262.1">
    <property type="nucleotide sequence ID" value="NZ_CP091430.1"/>
</dbReference>
<feature type="domain" description="ABC transmembrane type-1" evidence="8">
    <location>
        <begin position="92"/>
        <end position="310"/>
    </location>
</feature>
<dbReference type="Pfam" id="PF00528">
    <property type="entry name" value="BPD_transp_1"/>
    <property type="match status" value="1"/>
</dbReference>
<evidence type="ECO:0000313" key="9">
    <source>
        <dbReference type="EMBL" id="UVI33209.1"/>
    </source>
</evidence>
<name>A0ABY5SHS6_9BACL</name>
<dbReference type="InterPro" id="IPR050809">
    <property type="entry name" value="UgpAE/MalFG_permease"/>
</dbReference>
<evidence type="ECO:0000256" key="2">
    <source>
        <dbReference type="ARBA" id="ARBA00022448"/>
    </source>
</evidence>
<evidence type="ECO:0000256" key="4">
    <source>
        <dbReference type="ARBA" id="ARBA00022692"/>
    </source>
</evidence>
<dbReference type="PROSITE" id="PS50928">
    <property type="entry name" value="ABC_TM1"/>
    <property type="match status" value="1"/>
</dbReference>
<proteinExistence type="inferred from homology"/>
<feature type="transmembrane region" description="Helical" evidence="7">
    <location>
        <begin position="229"/>
        <end position="253"/>
    </location>
</feature>
<feature type="transmembrane region" description="Helical" evidence="7">
    <location>
        <begin position="28"/>
        <end position="48"/>
    </location>
</feature>
<dbReference type="Proteomes" id="UP001057877">
    <property type="component" value="Chromosome"/>
</dbReference>
<evidence type="ECO:0000256" key="1">
    <source>
        <dbReference type="ARBA" id="ARBA00004651"/>
    </source>
</evidence>
<dbReference type="PANTHER" id="PTHR43227">
    <property type="entry name" value="BLL4140 PROTEIN"/>
    <property type="match status" value="1"/>
</dbReference>
<comment type="similarity">
    <text evidence="7">Belongs to the binding-protein-dependent transport system permease family.</text>
</comment>
<evidence type="ECO:0000259" key="8">
    <source>
        <dbReference type="PROSITE" id="PS50928"/>
    </source>
</evidence>
<evidence type="ECO:0000256" key="3">
    <source>
        <dbReference type="ARBA" id="ARBA00022475"/>
    </source>
</evidence>
<feature type="transmembrane region" description="Helical" evidence="7">
    <location>
        <begin position="96"/>
        <end position="117"/>
    </location>
</feature>
<dbReference type="Gene3D" id="1.10.3720.10">
    <property type="entry name" value="MetI-like"/>
    <property type="match status" value="1"/>
</dbReference>
<accession>A0ABY5SHS6</accession>
<dbReference type="SUPFAM" id="SSF161098">
    <property type="entry name" value="MetI-like"/>
    <property type="match status" value="1"/>
</dbReference>
<keyword evidence="6 7" id="KW-0472">Membrane</keyword>
<reference evidence="9" key="1">
    <citation type="submission" date="2022-01" db="EMBL/GenBank/DDBJ databases">
        <title>Paenibacillus spongiae sp. nov., isolated from marine sponge.</title>
        <authorList>
            <person name="Li Z."/>
            <person name="Zhang M."/>
        </authorList>
    </citation>
    <scope>NUCLEOTIDE SEQUENCE</scope>
    <source>
        <strain evidence="9">PHS-Z3</strain>
    </source>
</reference>
<evidence type="ECO:0000313" key="10">
    <source>
        <dbReference type="Proteomes" id="UP001057877"/>
    </source>
</evidence>
<organism evidence="9 10">
    <name type="scientific">Paenibacillus spongiae</name>
    <dbReference type="NCBI Taxonomy" id="2909671"/>
    <lineage>
        <taxon>Bacteria</taxon>
        <taxon>Bacillati</taxon>
        <taxon>Bacillota</taxon>
        <taxon>Bacilli</taxon>
        <taxon>Bacillales</taxon>
        <taxon>Paenibacillaceae</taxon>
        <taxon>Paenibacillus</taxon>
    </lineage>
</organism>
<keyword evidence="3" id="KW-1003">Cell membrane</keyword>
<evidence type="ECO:0000256" key="6">
    <source>
        <dbReference type="ARBA" id="ARBA00023136"/>
    </source>
</evidence>
<comment type="subcellular location">
    <subcellularLocation>
        <location evidence="1 7">Cell membrane</location>
        <topology evidence="1 7">Multi-pass membrane protein</topology>
    </subcellularLocation>
</comment>
<dbReference type="EMBL" id="CP091430">
    <property type="protein sequence ID" value="UVI33209.1"/>
    <property type="molecule type" value="Genomic_DNA"/>
</dbReference>
<keyword evidence="2 7" id="KW-0813">Transport</keyword>
<dbReference type="PANTHER" id="PTHR43227:SF11">
    <property type="entry name" value="BLL4140 PROTEIN"/>
    <property type="match status" value="1"/>
</dbReference>
<protein>
    <submittedName>
        <fullName evidence="9">ABC transporter permease subunit</fullName>
    </submittedName>
</protein>
<evidence type="ECO:0000256" key="5">
    <source>
        <dbReference type="ARBA" id="ARBA00022989"/>
    </source>
</evidence>
<keyword evidence="4 7" id="KW-0812">Transmembrane</keyword>
<sequence>MALLKSAVPNQNISVNPKRKKSLQKQNIWVLYVFLIPAVVLTLIFAYLPMFSNYIAFLDYDFNKGWFGFGSEFVGFDNFAKFLNDDKFYELMGRTLLYSVTMMVTTFPAPLILALLLNELRGRLFKKFVQTTSYIPHFVSWVTVAGLFYMFLTVDATGIVNNLRQLIDPSAERISFMQDASNFLPVLVISEVWKETGWGTILYLAALSGIDPQQYEAAQVDGANRFQRLLYITLPGLIPTMCILLIFQLSGLFATNFDQVFNMQNKMIRLDTDTIGVYTYYQGLVSGQYSYSAAVGLFQGVISFILIMLTNYTTKRLSNVGII</sequence>
<dbReference type="InterPro" id="IPR035906">
    <property type="entry name" value="MetI-like_sf"/>
</dbReference>
<feature type="transmembrane region" description="Helical" evidence="7">
    <location>
        <begin position="289"/>
        <end position="309"/>
    </location>
</feature>
<dbReference type="InterPro" id="IPR000515">
    <property type="entry name" value="MetI-like"/>
</dbReference>